<dbReference type="eggNOG" id="ENOG5033BNM">
    <property type="taxonomic scope" value="Bacteria"/>
</dbReference>
<dbReference type="RefSeq" id="WP_008328953.1">
    <property type="nucleotide sequence ID" value="NZ_CH902578.1"/>
</dbReference>
<dbReference type="EMBL" id="AAMT01000014">
    <property type="protein sequence ID" value="EAQ11609.1"/>
    <property type="molecule type" value="Genomic_DNA"/>
</dbReference>
<dbReference type="HOGENOM" id="CLU_208527_1_0_5"/>
<organism evidence="1 2">
    <name type="scientific">Maritimibacter alkaliphilus HTCC2654</name>
    <dbReference type="NCBI Taxonomy" id="314271"/>
    <lineage>
        <taxon>Bacteria</taxon>
        <taxon>Pseudomonadati</taxon>
        <taxon>Pseudomonadota</taxon>
        <taxon>Alphaproteobacteria</taxon>
        <taxon>Rhodobacterales</taxon>
        <taxon>Roseobacteraceae</taxon>
        <taxon>Maritimibacter</taxon>
    </lineage>
</organism>
<proteinExistence type="predicted"/>
<sequence>MFNMRQFFRMAKWARNPPGEKQVKLFLIVVALCLVLFGIERLVGWPDWLTMDNTPGGKITR</sequence>
<dbReference type="Proteomes" id="UP000002931">
    <property type="component" value="Unassembled WGS sequence"/>
</dbReference>
<accession>A3VJN2</accession>
<name>A3VJN2_9RHOB</name>
<dbReference type="AlphaFoldDB" id="A3VJN2"/>
<reference evidence="1 2" key="1">
    <citation type="journal article" date="2010" name="J. Bacteriol.">
        <title>Genome sequences of Pelagibaca bermudensis HTCC2601T and Maritimibacter alkaliphilus HTCC2654T, the type strains of two marine Roseobacter genera.</title>
        <authorList>
            <person name="Thrash J.C."/>
            <person name="Cho J.C."/>
            <person name="Ferriera S."/>
            <person name="Johnson J."/>
            <person name="Vergin K.L."/>
            <person name="Giovannoni S.J."/>
        </authorList>
    </citation>
    <scope>NUCLEOTIDE SEQUENCE [LARGE SCALE GENOMIC DNA]</scope>
    <source>
        <strain evidence="1 2">HTCC2654</strain>
    </source>
</reference>
<comment type="caution">
    <text evidence="1">The sequence shown here is derived from an EMBL/GenBank/DDBJ whole genome shotgun (WGS) entry which is preliminary data.</text>
</comment>
<protein>
    <submittedName>
        <fullName evidence="1">Uncharacterized protein</fullName>
    </submittedName>
</protein>
<gene>
    <name evidence="1" type="ORF">RB2654_04239</name>
</gene>
<dbReference type="STRING" id="314271.RB2654_04239"/>
<evidence type="ECO:0000313" key="1">
    <source>
        <dbReference type="EMBL" id="EAQ11609.1"/>
    </source>
</evidence>
<keyword evidence="2" id="KW-1185">Reference proteome</keyword>
<evidence type="ECO:0000313" key="2">
    <source>
        <dbReference type="Proteomes" id="UP000002931"/>
    </source>
</evidence>